<reference evidence="1 2" key="1">
    <citation type="submission" date="2015-12" db="EMBL/GenBank/DDBJ databases">
        <title>Bacillus cereus Group isolate.</title>
        <authorList>
            <person name="Kovac J."/>
        </authorList>
    </citation>
    <scope>NUCLEOTIDE SEQUENCE [LARGE SCALE GENOMIC DNA]</scope>
    <source>
        <strain evidence="1 2">FSL K6-0073</strain>
    </source>
</reference>
<name>A0A9X0SK02_BACCE</name>
<organism evidence="1 2">
    <name type="scientific">Bacillus cereus</name>
    <dbReference type="NCBI Taxonomy" id="1396"/>
    <lineage>
        <taxon>Bacteria</taxon>
        <taxon>Bacillati</taxon>
        <taxon>Bacillota</taxon>
        <taxon>Bacilli</taxon>
        <taxon>Bacillales</taxon>
        <taxon>Bacillaceae</taxon>
        <taxon>Bacillus</taxon>
        <taxon>Bacillus cereus group</taxon>
    </lineage>
</organism>
<dbReference type="RefSeq" id="WP_061664510.1">
    <property type="nucleotide sequence ID" value="NZ_LOMO01000267.1"/>
</dbReference>
<comment type="caution">
    <text evidence="1">The sequence shown here is derived from an EMBL/GenBank/DDBJ whole genome shotgun (WGS) entry which is preliminary data.</text>
</comment>
<sequence>MIPELDPKLINDFRGKVHDNNEFVRIFFVDYKNSYGTEGIDIWSKICSCMDWLTVAVEGIEKPRKDRNMNKTSLEFTHFIVTIDMIVEAINHLWLSIGQSTKDKQPYINDCSIFKKREFDRDYTDEKYVKEVRSWFGIHSVNGNEIELKGFEKKVRFFSSWSTSHDGQEFSLRLYSNNRKAEEKYGGSKKITVDALLKFVALRYSTLGKLMDKIDELYCKVKKELQSIPVHLDESSSELIQLKELYAQAKDRKLTEEHYEGDIIRYMSFLECDLSLFKETERKIVTDYLFELKTIIPTYRHIIQQIDHNEFEVFKMLEMNSQIYADNSYDYGKSLEYAEQDIFNYRSNISNAISIDVLIEKQLLPKYSRTLPGNYLSLLIHAIDYENNKTHPRIRNQNKVPLIIIDDIDEIDVEALFQPYEK</sequence>
<evidence type="ECO:0000313" key="2">
    <source>
        <dbReference type="Proteomes" id="UP000075476"/>
    </source>
</evidence>
<dbReference type="Proteomes" id="UP000075476">
    <property type="component" value="Unassembled WGS sequence"/>
</dbReference>
<protein>
    <submittedName>
        <fullName evidence="1">Uncharacterized protein</fullName>
    </submittedName>
</protein>
<evidence type="ECO:0000313" key="1">
    <source>
        <dbReference type="EMBL" id="KXY27337.1"/>
    </source>
</evidence>
<accession>A0A9X0SK02</accession>
<dbReference type="EMBL" id="LOMO01000267">
    <property type="protein sequence ID" value="KXY27337.1"/>
    <property type="molecule type" value="Genomic_DNA"/>
</dbReference>
<dbReference type="AlphaFoldDB" id="A0A9X0SK02"/>
<proteinExistence type="predicted"/>
<gene>
    <name evidence="1" type="ORF">AT268_13220</name>
</gene>